<dbReference type="Proteomes" id="UP000789941">
    <property type="component" value="Unassembled WGS sequence"/>
</dbReference>
<name>A0A5E4LQW3_9ARCH</name>
<reference evidence="1 2" key="1">
    <citation type="submission" date="2019-08" db="EMBL/GenBank/DDBJ databases">
        <authorList>
            <person name="Vazquez-Campos X."/>
        </authorList>
    </citation>
    <scope>NUCLEOTIDE SEQUENCE [LARGE SCALE GENOMIC DNA]</scope>
    <source>
        <strain evidence="1">LFW-283_2</strain>
    </source>
</reference>
<dbReference type="InterPro" id="IPR027417">
    <property type="entry name" value="P-loop_NTPase"/>
</dbReference>
<evidence type="ECO:0000313" key="1">
    <source>
        <dbReference type="EMBL" id="VVC03819.1"/>
    </source>
</evidence>
<dbReference type="EMBL" id="CABMJJ010000009">
    <property type="protein sequence ID" value="VVC03819.1"/>
    <property type="molecule type" value="Genomic_DNA"/>
</dbReference>
<dbReference type="InterPro" id="IPR055927">
    <property type="entry name" value="DUF7504"/>
</dbReference>
<comment type="caution">
    <text evidence="1">The sequence shown here is derived from an EMBL/GenBank/DDBJ whole genome shotgun (WGS) entry which is preliminary data.</text>
</comment>
<dbReference type="AlphaFoldDB" id="A0A5E4LQW3"/>
<sequence length="183" mass="20110">MQLEKELNSLEDGEVFLISAPGEKLLEVNLNVLTHLVNKGYRGVIITLNNPYSVLVKIIEKHKIDQSKLYFIDCITKTAGGQAVRNENTLFISSPANLTELGVAVSQLIAAMPKGKQFVMMDSLSTLAMYNSTGSVAKFSHFLITKIKLHEVSGVIISVEAEIDEQTKTQISSLCNKTIRLGD</sequence>
<organism evidence="1 2">
    <name type="scientific">Candidatus Bilamarchaeum dharawalense</name>
    <dbReference type="NCBI Taxonomy" id="2885759"/>
    <lineage>
        <taxon>Archaea</taxon>
        <taxon>Candidatus Micrarchaeota</taxon>
        <taxon>Candidatus Micrarchaeia</taxon>
        <taxon>Candidatus Anstonellales</taxon>
        <taxon>Candidatus Bilamarchaeaceae</taxon>
        <taxon>Candidatus Bilamarchaeum</taxon>
    </lineage>
</organism>
<protein>
    <recommendedName>
        <fullName evidence="3">KaiC</fullName>
    </recommendedName>
</protein>
<dbReference type="Pfam" id="PF24336">
    <property type="entry name" value="DUF7504"/>
    <property type="match status" value="1"/>
</dbReference>
<evidence type="ECO:0008006" key="3">
    <source>
        <dbReference type="Google" id="ProtNLM"/>
    </source>
</evidence>
<dbReference type="Gene3D" id="3.40.50.300">
    <property type="entry name" value="P-loop containing nucleotide triphosphate hydrolases"/>
    <property type="match status" value="1"/>
</dbReference>
<evidence type="ECO:0000313" key="2">
    <source>
        <dbReference type="Proteomes" id="UP000789941"/>
    </source>
</evidence>
<accession>A0A5E4LQW3</accession>
<gene>
    <name evidence="1" type="ORF">LFW2832_00560</name>
</gene>
<proteinExistence type="predicted"/>